<protein>
    <submittedName>
        <fullName evidence="1">Uncharacterized protein</fullName>
    </submittedName>
</protein>
<organism evidence="1 2">
    <name type="scientific">Amylocarpus encephaloides</name>
    <dbReference type="NCBI Taxonomy" id="45428"/>
    <lineage>
        <taxon>Eukaryota</taxon>
        <taxon>Fungi</taxon>
        <taxon>Dikarya</taxon>
        <taxon>Ascomycota</taxon>
        <taxon>Pezizomycotina</taxon>
        <taxon>Leotiomycetes</taxon>
        <taxon>Helotiales</taxon>
        <taxon>Helotiales incertae sedis</taxon>
        <taxon>Amylocarpus</taxon>
    </lineage>
</organism>
<accession>A0A9P8C734</accession>
<evidence type="ECO:0000313" key="1">
    <source>
        <dbReference type="EMBL" id="KAG9236368.1"/>
    </source>
</evidence>
<gene>
    <name evidence="1" type="ORF">BJ875DRAFT_232966</name>
</gene>
<evidence type="ECO:0000313" key="2">
    <source>
        <dbReference type="Proteomes" id="UP000824998"/>
    </source>
</evidence>
<comment type="caution">
    <text evidence="1">The sequence shown here is derived from an EMBL/GenBank/DDBJ whole genome shotgun (WGS) entry which is preliminary data.</text>
</comment>
<dbReference type="Proteomes" id="UP000824998">
    <property type="component" value="Unassembled WGS sequence"/>
</dbReference>
<dbReference type="EMBL" id="MU251409">
    <property type="protein sequence ID" value="KAG9236368.1"/>
    <property type="molecule type" value="Genomic_DNA"/>
</dbReference>
<name>A0A9P8C734_9HELO</name>
<sequence length="236" mass="26265">MRLRATRYVVRTAGALRSTPSLLLYVQLHSPSLLRTPSLLRLLSSTYTFIPPTCSVRLLSPTPSLLCLLSSSTYTFIPLPCSIRLLSPLLPHLHSPLLPHLHSPTLLHTAYAFSPPTPPLPPPTVWGAFMRNRLHRPPPCSTLSPLRFMRTDNPTIRNRRASLKPALSQLQLPHPPPVRYDGLCIQQNGSEGSHVPVQWGCDMYPLASCVLRPSSVSHFLHLLSILPKVTPCPRLE</sequence>
<proteinExistence type="predicted"/>
<keyword evidence="2" id="KW-1185">Reference proteome</keyword>
<reference evidence="1" key="1">
    <citation type="journal article" date="2021" name="IMA Fungus">
        <title>Genomic characterization of three marine fungi, including Emericellopsis atlantica sp. nov. with signatures of a generalist lifestyle and marine biomass degradation.</title>
        <authorList>
            <person name="Hagestad O.C."/>
            <person name="Hou L."/>
            <person name="Andersen J.H."/>
            <person name="Hansen E.H."/>
            <person name="Altermark B."/>
            <person name="Li C."/>
            <person name="Kuhnert E."/>
            <person name="Cox R.J."/>
            <person name="Crous P.W."/>
            <person name="Spatafora J.W."/>
            <person name="Lail K."/>
            <person name="Amirebrahimi M."/>
            <person name="Lipzen A."/>
            <person name="Pangilinan J."/>
            <person name="Andreopoulos W."/>
            <person name="Hayes R.D."/>
            <person name="Ng V."/>
            <person name="Grigoriev I.V."/>
            <person name="Jackson S.A."/>
            <person name="Sutton T.D.S."/>
            <person name="Dobson A.D.W."/>
            <person name="Rama T."/>
        </authorList>
    </citation>
    <scope>NUCLEOTIDE SEQUENCE</scope>
    <source>
        <strain evidence="1">TRa018bII</strain>
    </source>
</reference>
<dbReference type="AlphaFoldDB" id="A0A9P8C734"/>